<dbReference type="SUPFAM" id="SSF52058">
    <property type="entry name" value="L domain-like"/>
    <property type="match status" value="1"/>
</dbReference>
<name>A0ABQ8GZG2_9ROSI</name>
<dbReference type="EMBL" id="JAFEMO010000237">
    <property type="protein sequence ID" value="KAH7522817.1"/>
    <property type="molecule type" value="Genomic_DNA"/>
</dbReference>
<dbReference type="Gene3D" id="3.80.10.10">
    <property type="entry name" value="Ribonuclease Inhibitor"/>
    <property type="match status" value="1"/>
</dbReference>
<comment type="caution">
    <text evidence="9">The sequence shown here is derived from an EMBL/GenBank/DDBJ whole genome shotgun (WGS) entry which is preliminary data.</text>
</comment>
<dbReference type="InterPro" id="IPR032675">
    <property type="entry name" value="LRR_dom_sf"/>
</dbReference>
<evidence type="ECO:0000313" key="9">
    <source>
        <dbReference type="EMBL" id="KAH7522817.1"/>
    </source>
</evidence>
<evidence type="ECO:0000256" key="1">
    <source>
        <dbReference type="ARBA" id="ARBA00004479"/>
    </source>
</evidence>
<organism evidence="9 10">
    <name type="scientific">Xanthoceras sorbifolium</name>
    <dbReference type="NCBI Taxonomy" id="99658"/>
    <lineage>
        <taxon>Eukaryota</taxon>
        <taxon>Viridiplantae</taxon>
        <taxon>Streptophyta</taxon>
        <taxon>Embryophyta</taxon>
        <taxon>Tracheophyta</taxon>
        <taxon>Spermatophyta</taxon>
        <taxon>Magnoliopsida</taxon>
        <taxon>eudicotyledons</taxon>
        <taxon>Gunneridae</taxon>
        <taxon>Pentapetalae</taxon>
        <taxon>rosids</taxon>
        <taxon>malvids</taxon>
        <taxon>Sapindales</taxon>
        <taxon>Sapindaceae</taxon>
        <taxon>Xanthoceroideae</taxon>
        <taxon>Xanthoceras</taxon>
    </lineage>
</organism>
<dbReference type="Pfam" id="PF00560">
    <property type="entry name" value="LRR_1"/>
    <property type="match status" value="1"/>
</dbReference>
<dbReference type="InterPro" id="IPR046956">
    <property type="entry name" value="RLP23-like"/>
</dbReference>
<evidence type="ECO:0000256" key="3">
    <source>
        <dbReference type="ARBA" id="ARBA00022729"/>
    </source>
</evidence>
<evidence type="ECO:0000256" key="7">
    <source>
        <dbReference type="ARBA" id="ARBA00023180"/>
    </source>
</evidence>
<evidence type="ECO:0000256" key="6">
    <source>
        <dbReference type="ARBA" id="ARBA00023170"/>
    </source>
</evidence>
<evidence type="ECO:0000256" key="2">
    <source>
        <dbReference type="ARBA" id="ARBA00022692"/>
    </source>
</evidence>
<keyword evidence="7" id="KW-0325">Glycoprotein</keyword>
<feature type="transmembrane region" description="Helical" evidence="8">
    <location>
        <begin position="228"/>
        <end position="251"/>
    </location>
</feature>
<dbReference type="PANTHER" id="PTHR48063:SF90">
    <property type="entry name" value="OS11G0565920 PROTEIN"/>
    <property type="match status" value="1"/>
</dbReference>
<sequence length="298" mass="33403">MNGTISESIGQLTELIELDLYGNSWKGVISENLLHNLTQLTDFYLSSTSNSLVFNARHDWIPSFSLETFAIRDCQLGPAFPSWLRTQVGVTDYIILSNVNILDAIPDLFWRSISPRYGLLLDLSHNQLRGELPKSINVGFNASIDFGFNRLEGGIPGSICSLPSLVLLKLSHNNLSAELSFQTFNDPSIYEGNPYLCGPPLTTNCSLGLVDTEDKAEEVEDEDGSEKFWLYVGMALGFILGFWAVCGTLIIKRSWRQAYFRLVDETKDKLLVFIAVYMARLRRKVARQMSKGTNVGQQ</sequence>
<evidence type="ECO:0000313" key="10">
    <source>
        <dbReference type="Proteomes" id="UP000827721"/>
    </source>
</evidence>
<evidence type="ECO:0000256" key="4">
    <source>
        <dbReference type="ARBA" id="ARBA00022989"/>
    </source>
</evidence>
<reference evidence="9 10" key="1">
    <citation type="submission" date="2021-02" db="EMBL/GenBank/DDBJ databases">
        <title>Plant Genome Project.</title>
        <authorList>
            <person name="Zhang R.-G."/>
        </authorList>
    </citation>
    <scope>NUCLEOTIDE SEQUENCE [LARGE SCALE GENOMIC DNA]</scope>
    <source>
        <tissue evidence="9">Leaves</tissue>
    </source>
</reference>
<dbReference type="InterPro" id="IPR001611">
    <property type="entry name" value="Leu-rich_rpt"/>
</dbReference>
<keyword evidence="10" id="KW-1185">Reference proteome</keyword>
<keyword evidence="5 8" id="KW-0472">Membrane</keyword>
<comment type="subcellular location">
    <subcellularLocation>
        <location evidence="1">Membrane</location>
        <topology evidence="1">Single-pass type I membrane protein</topology>
    </subcellularLocation>
</comment>
<keyword evidence="3" id="KW-0732">Signal</keyword>
<proteinExistence type="predicted"/>
<protein>
    <submittedName>
        <fullName evidence="9">Uncharacterized protein</fullName>
    </submittedName>
</protein>
<gene>
    <name evidence="9" type="ORF">JRO89_XSUnG0102100</name>
</gene>
<evidence type="ECO:0000256" key="8">
    <source>
        <dbReference type="SAM" id="Phobius"/>
    </source>
</evidence>
<keyword evidence="2 8" id="KW-0812">Transmembrane</keyword>
<dbReference type="PANTHER" id="PTHR48063">
    <property type="entry name" value="LRR RECEPTOR-LIKE KINASE"/>
    <property type="match status" value="1"/>
</dbReference>
<dbReference type="Proteomes" id="UP000827721">
    <property type="component" value="Unassembled WGS sequence"/>
</dbReference>
<accession>A0ABQ8GZG2</accession>
<keyword evidence="4 8" id="KW-1133">Transmembrane helix</keyword>
<evidence type="ECO:0000256" key="5">
    <source>
        <dbReference type="ARBA" id="ARBA00023136"/>
    </source>
</evidence>
<keyword evidence="6" id="KW-0675">Receptor</keyword>